<accession>A0A7R6SYI9</accession>
<dbReference type="AlphaFoldDB" id="A0A7R6SYI9"/>
<dbReference type="SUPFAM" id="SSF48695">
    <property type="entry name" value="Multiheme cytochromes"/>
    <property type="match status" value="1"/>
</dbReference>
<protein>
    <submittedName>
        <fullName evidence="2">Cytochrome c family protein</fullName>
    </submittedName>
</protein>
<gene>
    <name evidence="2" type="ORF">TTHT_1317</name>
</gene>
<dbReference type="EMBL" id="AP017470">
    <property type="protein sequence ID" value="BBB32834.1"/>
    <property type="molecule type" value="Genomic_DNA"/>
</dbReference>
<organism evidence="2 3">
    <name type="scientific">Thermotomaculum hydrothermale</name>
    <dbReference type="NCBI Taxonomy" id="981385"/>
    <lineage>
        <taxon>Bacteria</taxon>
        <taxon>Pseudomonadati</taxon>
        <taxon>Acidobacteriota</taxon>
        <taxon>Holophagae</taxon>
        <taxon>Thermotomaculales</taxon>
        <taxon>Thermotomaculaceae</taxon>
        <taxon>Thermotomaculum</taxon>
    </lineage>
</organism>
<dbReference type="Proteomes" id="UP000595564">
    <property type="component" value="Chromosome"/>
</dbReference>
<keyword evidence="3" id="KW-1185">Reference proteome</keyword>
<proteinExistence type="predicted"/>
<dbReference type="InterPro" id="IPR010177">
    <property type="entry name" value="Paired_CXXCH_1"/>
</dbReference>
<sequence>MIMGLYVCENVLSGGFMMFKKLFLGAAIMASFVFSMVVSAQGIVGSAHDFSGAGWNTTGEICIVCHTPHNADLTVTDSPLWNHQVTTSTFTLYSSSTLNATPGQPDGRSKLCLSCHDGTVALDSFGGVTTGTNYITGNANFGTDLSNDHPISITYDTALATTDGGLHDPATTNSGLGSTIANDMLFSNKVECSSCHEVHNAYGINKLLIKSNAGSQLCLTCHNK</sequence>
<evidence type="ECO:0000313" key="3">
    <source>
        <dbReference type="Proteomes" id="UP000595564"/>
    </source>
</evidence>
<dbReference type="Gene3D" id="1.10.1130.10">
    <property type="entry name" value="Flavocytochrome C3, Chain A"/>
    <property type="match status" value="1"/>
</dbReference>
<reference evidence="2 3" key="1">
    <citation type="journal article" date="2012" name="Extremophiles">
        <title>Thermotomaculum hydrothermale gen. nov., sp. nov., a novel heterotrophic thermophile within the phylum Acidobacteria from a deep-sea hydrothermal vent chimney in the Southern Okinawa Trough.</title>
        <authorList>
            <person name="Izumi H."/>
            <person name="Nunoura T."/>
            <person name="Miyazaki M."/>
            <person name="Mino S."/>
            <person name="Toki T."/>
            <person name="Takai K."/>
            <person name="Sako Y."/>
            <person name="Sawabe T."/>
            <person name="Nakagawa S."/>
        </authorList>
    </citation>
    <scope>NUCLEOTIDE SEQUENCE [LARGE SCALE GENOMIC DNA]</scope>
    <source>
        <strain evidence="2 3">AC55</strain>
    </source>
</reference>
<dbReference type="KEGG" id="thyd:TTHT_1317"/>
<evidence type="ECO:0000259" key="1">
    <source>
        <dbReference type="Pfam" id="PF09699"/>
    </source>
</evidence>
<dbReference type="InterPro" id="IPR036280">
    <property type="entry name" value="Multihaem_cyt_sf"/>
</dbReference>
<name>A0A7R6SYI9_9BACT</name>
<feature type="domain" description="Doubled CXXCH motif" evidence="1">
    <location>
        <begin position="191"/>
        <end position="224"/>
    </location>
</feature>
<evidence type="ECO:0000313" key="2">
    <source>
        <dbReference type="EMBL" id="BBB32834.1"/>
    </source>
</evidence>
<dbReference type="Pfam" id="PF09699">
    <property type="entry name" value="Paired_CXXCH_1"/>
    <property type="match status" value="1"/>
</dbReference>